<evidence type="ECO:0008006" key="9">
    <source>
        <dbReference type="Google" id="ProtNLM"/>
    </source>
</evidence>
<dbReference type="GO" id="GO:0012505">
    <property type="term" value="C:endomembrane system"/>
    <property type="evidence" value="ECO:0007669"/>
    <property type="project" value="UniProtKB-SubCell"/>
</dbReference>
<dbReference type="HOGENOM" id="CLU_1415581_0_0_1"/>
<dbReference type="Gene3D" id="1.20.1250.20">
    <property type="entry name" value="MFS general substrate transporter like domains"/>
    <property type="match status" value="1"/>
</dbReference>
<accession>A0A0A2V7J1</accession>
<feature type="transmembrane region" description="Helical" evidence="6">
    <location>
        <begin position="30"/>
        <end position="49"/>
    </location>
</feature>
<dbReference type="PANTHER" id="PTHR23501:SF191">
    <property type="entry name" value="VACUOLAR BASIC AMINO ACID TRANSPORTER 4"/>
    <property type="match status" value="1"/>
</dbReference>
<dbReference type="AlphaFoldDB" id="A0A0A2V7J1"/>
<evidence type="ECO:0000256" key="5">
    <source>
        <dbReference type="ARBA" id="ARBA00023136"/>
    </source>
</evidence>
<reference evidence="7 8" key="1">
    <citation type="journal article" date="2011" name="PLoS Genet.">
        <title>Comparative genomic analysis of human fungal pathogens causing paracoccidioidomycosis.</title>
        <authorList>
            <person name="Desjardins C.A."/>
            <person name="Champion M.D."/>
            <person name="Holder J.W."/>
            <person name="Muszewska A."/>
            <person name="Goldberg J."/>
            <person name="Bailao A.M."/>
            <person name="Brigido M.M."/>
            <person name="Ferreira M.E."/>
            <person name="Garcia A.M."/>
            <person name="Grynberg M."/>
            <person name="Gujja S."/>
            <person name="Heiman D.I."/>
            <person name="Henn M.R."/>
            <person name="Kodira C.D."/>
            <person name="Leon-Narvaez H."/>
            <person name="Longo L.V."/>
            <person name="Ma L.J."/>
            <person name="Malavazi I."/>
            <person name="Matsuo A.L."/>
            <person name="Morais F.V."/>
            <person name="Pereira M."/>
            <person name="Rodriguez-Brito S."/>
            <person name="Sakthikumar S."/>
            <person name="Salem-Izacc S.M."/>
            <person name="Sykes S.M."/>
            <person name="Teixeira M.M."/>
            <person name="Vallejo M.C."/>
            <person name="Walter M.E."/>
            <person name="Yandava C."/>
            <person name="Young S."/>
            <person name="Zeng Q."/>
            <person name="Zucker J."/>
            <person name="Felipe M.S."/>
            <person name="Goldman G.H."/>
            <person name="Haas B.J."/>
            <person name="McEwen J.G."/>
            <person name="Nino-Vega G."/>
            <person name="Puccia R."/>
            <person name="San-Blas G."/>
            <person name="Soares C.M."/>
            <person name="Birren B.W."/>
            <person name="Cuomo C.A."/>
        </authorList>
    </citation>
    <scope>NUCLEOTIDE SEQUENCE [LARGE SCALE GENOMIC DNA]</scope>
    <source>
        <strain evidence="8">ATCC MYA-826 / Pb01</strain>
    </source>
</reference>
<dbReference type="Proteomes" id="UP000002059">
    <property type="component" value="Partially assembled WGS sequence"/>
</dbReference>
<dbReference type="OrthoDB" id="3437016at2759"/>
<keyword evidence="3 6" id="KW-0812">Transmembrane</keyword>
<proteinExistence type="predicted"/>
<keyword evidence="2" id="KW-0813">Transport</keyword>
<protein>
    <recommendedName>
        <fullName evidence="9">Major facilitator superfamily (MFS) profile domain-containing protein</fullName>
    </recommendedName>
</protein>
<organism evidence="7 8">
    <name type="scientific">Paracoccidioides lutzii (strain ATCC MYA-826 / Pb01)</name>
    <name type="common">Paracoccidioides brasiliensis</name>
    <dbReference type="NCBI Taxonomy" id="502779"/>
    <lineage>
        <taxon>Eukaryota</taxon>
        <taxon>Fungi</taxon>
        <taxon>Dikarya</taxon>
        <taxon>Ascomycota</taxon>
        <taxon>Pezizomycotina</taxon>
        <taxon>Eurotiomycetes</taxon>
        <taxon>Eurotiomycetidae</taxon>
        <taxon>Onygenales</taxon>
        <taxon>Ajellomycetaceae</taxon>
        <taxon>Paracoccidioides</taxon>
    </lineage>
</organism>
<dbReference type="GO" id="GO:0015174">
    <property type="term" value="F:basic amino acid transmembrane transporter activity"/>
    <property type="evidence" value="ECO:0007669"/>
    <property type="project" value="TreeGrafter"/>
</dbReference>
<evidence type="ECO:0000313" key="7">
    <source>
        <dbReference type="EMBL" id="KGQ02060.1"/>
    </source>
</evidence>
<evidence type="ECO:0000256" key="6">
    <source>
        <dbReference type="SAM" id="Phobius"/>
    </source>
</evidence>
<dbReference type="SUPFAM" id="SSF103473">
    <property type="entry name" value="MFS general substrate transporter"/>
    <property type="match status" value="1"/>
</dbReference>
<keyword evidence="8" id="KW-1185">Reference proteome</keyword>
<gene>
    <name evidence="7" type="ORF">PAAG_11241</name>
</gene>
<dbReference type="GO" id="GO:0000329">
    <property type="term" value="C:fungal-type vacuole membrane"/>
    <property type="evidence" value="ECO:0007669"/>
    <property type="project" value="TreeGrafter"/>
</dbReference>
<dbReference type="RefSeq" id="XP_015703529.1">
    <property type="nucleotide sequence ID" value="XM_015846922.1"/>
</dbReference>
<evidence type="ECO:0000313" key="8">
    <source>
        <dbReference type="Proteomes" id="UP000002059"/>
    </source>
</evidence>
<dbReference type="PANTHER" id="PTHR23501">
    <property type="entry name" value="MAJOR FACILITATOR SUPERFAMILY"/>
    <property type="match status" value="1"/>
</dbReference>
<evidence type="ECO:0000256" key="4">
    <source>
        <dbReference type="ARBA" id="ARBA00022989"/>
    </source>
</evidence>
<keyword evidence="4 6" id="KW-1133">Transmembrane helix</keyword>
<dbReference type="eggNOG" id="KOG0254">
    <property type="taxonomic scope" value="Eukaryota"/>
</dbReference>
<dbReference type="GeneID" id="26970312"/>
<dbReference type="EMBL" id="KN293993">
    <property type="protein sequence ID" value="KGQ02060.1"/>
    <property type="molecule type" value="Genomic_DNA"/>
</dbReference>
<feature type="transmembrane region" description="Helical" evidence="6">
    <location>
        <begin position="6"/>
        <end position="23"/>
    </location>
</feature>
<sequence>MTGLRLIPQAVGAAAGSLGLGILMRVTGRYLYFIYASTFLLVLASSLISTYTLTTPSWHQFLYFFIFGLGYSGMLTVTLVALISAVDHKHQAVVASASIAFRSSGSSIGITAASSVFQNLLKSGLWSRFGDREDAIEIIQKIRNSLDYTNKVPADWASWGALFVSKLSLEILGLVSSLFMKEHKLPMNLARK</sequence>
<evidence type="ECO:0000256" key="2">
    <source>
        <dbReference type="ARBA" id="ARBA00022448"/>
    </source>
</evidence>
<evidence type="ECO:0000256" key="1">
    <source>
        <dbReference type="ARBA" id="ARBA00004127"/>
    </source>
</evidence>
<feature type="transmembrane region" description="Helical" evidence="6">
    <location>
        <begin position="61"/>
        <end position="86"/>
    </location>
</feature>
<name>A0A0A2V7J1_PARBA</name>
<dbReference type="VEuPathDB" id="FungiDB:PAAG_11241"/>
<dbReference type="KEGG" id="pbl:PAAG_11241"/>
<keyword evidence="5 6" id="KW-0472">Membrane</keyword>
<comment type="subcellular location">
    <subcellularLocation>
        <location evidence="1">Endomembrane system</location>
        <topology evidence="1">Multi-pass membrane protein</topology>
    </subcellularLocation>
</comment>
<evidence type="ECO:0000256" key="3">
    <source>
        <dbReference type="ARBA" id="ARBA00022692"/>
    </source>
</evidence>
<dbReference type="InterPro" id="IPR036259">
    <property type="entry name" value="MFS_trans_sf"/>
</dbReference>